<reference evidence="2" key="1">
    <citation type="journal article" date="2022" name="bioRxiv">
        <title>Sequencing and chromosome-scale assembly of the giantPleurodeles waltlgenome.</title>
        <authorList>
            <person name="Brown T."/>
            <person name="Elewa A."/>
            <person name="Iarovenko S."/>
            <person name="Subramanian E."/>
            <person name="Araus A.J."/>
            <person name="Petzold A."/>
            <person name="Susuki M."/>
            <person name="Suzuki K.-i.T."/>
            <person name="Hayashi T."/>
            <person name="Toyoda A."/>
            <person name="Oliveira C."/>
            <person name="Osipova E."/>
            <person name="Leigh N.D."/>
            <person name="Simon A."/>
            <person name="Yun M.H."/>
        </authorList>
    </citation>
    <scope>NUCLEOTIDE SEQUENCE</scope>
    <source>
        <strain evidence="2">20211129_DDA</strain>
        <tissue evidence="2">Liver</tissue>
    </source>
</reference>
<sequence>MDSIRADDVGKNGDIHSASGGGEDRMPCPWAFRWRVGRTTWCQKSNARGKTPADQDVSASYREKMRTRGSHNGRRRGCDKEGSGVVGVIREAQEAMGGDG</sequence>
<feature type="region of interest" description="Disordered" evidence="1">
    <location>
        <begin position="43"/>
        <end position="100"/>
    </location>
</feature>
<dbReference type="AlphaFoldDB" id="A0AAV7NZY6"/>
<gene>
    <name evidence="2" type="ORF">NDU88_008670</name>
</gene>
<keyword evidence="3" id="KW-1185">Reference proteome</keyword>
<organism evidence="2 3">
    <name type="scientific">Pleurodeles waltl</name>
    <name type="common">Iberian ribbed newt</name>
    <dbReference type="NCBI Taxonomy" id="8319"/>
    <lineage>
        <taxon>Eukaryota</taxon>
        <taxon>Metazoa</taxon>
        <taxon>Chordata</taxon>
        <taxon>Craniata</taxon>
        <taxon>Vertebrata</taxon>
        <taxon>Euteleostomi</taxon>
        <taxon>Amphibia</taxon>
        <taxon>Batrachia</taxon>
        <taxon>Caudata</taxon>
        <taxon>Salamandroidea</taxon>
        <taxon>Salamandridae</taxon>
        <taxon>Pleurodelinae</taxon>
        <taxon>Pleurodeles</taxon>
    </lineage>
</organism>
<proteinExistence type="predicted"/>
<accession>A0AAV7NZY6</accession>
<evidence type="ECO:0000313" key="2">
    <source>
        <dbReference type="EMBL" id="KAJ1120505.1"/>
    </source>
</evidence>
<comment type="caution">
    <text evidence="2">The sequence shown here is derived from an EMBL/GenBank/DDBJ whole genome shotgun (WGS) entry which is preliminary data.</text>
</comment>
<dbReference type="EMBL" id="JANPWB010000012">
    <property type="protein sequence ID" value="KAJ1120505.1"/>
    <property type="molecule type" value="Genomic_DNA"/>
</dbReference>
<evidence type="ECO:0000313" key="3">
    <source>
        <dbReference type="Proteomes" id="UP001066276"/>
    </source>
</evidence>
<name>A0AAV7NZY6_PLEWA</name>
<protein>
    <submittedName>
        <fullName evidence="2">Uncharacterized protein</fullName>
    </submittedName>
</protein>
<evidence type="ECO:0000256" key="1">
    <source>
        <dbReference type="SAM" id="MobiDB-lite"/>
    </source>
</evidence>
<feature type="region of interest" description="Disordered" evidence="1">
    <location>
        <begin position="1"/>
        <end position="28"/>
    </location>
</feature>
<feature type="compositionally biased region" description="Basic and acidic residues" evidence="1">
    <location>
        <begin position="1"/>
        <end position="14"/>
    </location>
</feature>
<dbReference type="Proteomes" id="UP001066276">
    <property type="component" value="Chromosome 8"/>
</dbReference>